<dbReference type="RefSeq" id="WP_091800343.1">
    <property type="nucleotide sequence ID" value="NZ_CP016353.1"/>
</dbReference>
<dbReference type="STRING" id="530584.SAMN05421630_102520"/>
<name>A0A222VLQ6_9PSEU</name>
<dbReference type="OrthoDB" id="161128at2"/>
<evidence type="ECO:0000313" key="2">
    <source>
        <dbReference type="Proteomes" id="UP000199494"/>
    </source>
</evidence>
<dbReference type="Proteomes" id="UP000199494">
    <property type="component" value="Unassembled WGS sequence"/>
</dbReference>
<sequence>MGTVEHATLSCHHCGEETDHELAYAGRLLVVTTCTRCGNSIERDVRRRYVTDLRQRMTSKPGRMLRRFRRHPVGFASSLPRTTVLKPWELLEEVRLVWGAAADTRKGEKRERDQH</sequence>
<dbReference type="AlphaFoldDB" id="A0A222VLQ6"/>
<dbReference type="KEGG" id="pmad:BAY61_07565"/>
<dbReference type="EMBL" id="FMZE01000002">
    <property type="protein sequence ID" value="SDC54670.1"/>
    <property type="molecule type" value="Genomic_DNA"/>
</dbReference>
<proteinExistence type="predicted"/>
<keyword evidence="2" id="KW-1185">Reference proteome</keyword>
<organism evidence="1 2">
    <name type="scientific">Prauserella marina</name>
    <dbReference type="NCBI Taxonomy" id="530584"/>
    <lineage>
        <taxon>Bacteria</taxon>
        <taxon>Bacillati</taxon>
        <taxon>Actinomycetota</taxon>
        <taxon>Actinomycetes</taxon>
        <taxon>Pseudonocardiales</taxon>
        <taxon>Pseudonocardiaceae</taxon>
        <taxon>Prauserella</taxon>
    </lineage>
</organism>
<accession>A0A222VLQ6</accession>
<protein>
    <submittedName>
        <fullName evidence="1">Uncharacterized protein</fullName>
    </submittedName>
</protein>
<reference evidence="1 2" key="1">
    <citation type="submission" date="2016-10" db="EMBL/GenBank/DDBJ databases">
        <authorList>
            <person name="de Groot N.N."/>
        </authorList>
    </citation>
    <scope>NUCLEOTIDE SEQUENCE [LARGE SCALE GENOMIC DNA]</scope>
    <source>
        <strain evidence="1 2">CGMCC 4.5506</strain>
    </source>
</reference>
<evidence type="ECO:0000313" key="1">
    <source>
        <dbReference type="EMBL" id="SDC54670.1"/>
    </source>
</evidence>
<gene>
    <name evidence="1" type="ORF">SAMN05421630_102520</name>
</gene>